<reference evidence="4" key="2">
    <citation type="journal article" date="2021" name="Genome Biol. Evol.">
        <title>Developing a high-quality reference genome for a parasitic bivalve with doubly uniparental inheritance (Bivalvia: Unionida).</title>
        <authorList>
            <person name="Smith C.H."/>
        </authorList>
    </citation>
    <scope>NUCLEOTIDE SEQUENCE</scope>
    <source>
        <strain evidence="4">CHS0354</strain>
        <tissue evidence="4">Mantle</tissue>
    </source>
</reference>
<dbReference type="InterPro" id="IPR019734">
    <property type="entry name" value="TPR_rpt"/>
</dbReference>
<feature type="domain" description="TIR" evidence="3">
    <location>
        <begin position="974"/>
        <end position="1111"/>
    </location>
</feature>
<feature type="region of interest" description="Disordered" evidence="2">
    <location>
        <begin position="500"/>
        <end position="520"/>
    </location>
</feature>
<dbReference type="InterPro" id="IPR000157">
    <property type="entry name" value="TIR_dom"/>
</dbReference>
<dbReference type="PANTHER" id="PTHR16253:SF0">
    <property type="entry name" value="TETRATRICOPEPTIDE REPEAT PROTEIN 22"/>
    <property type="match status" value="1"/>
</dbReference>
<reference evidence="4" key="3">
    <citation type="submission" date="2023-05" db="EMBL/GenBank/DDBJ databases">
        <authorList>
            <person name="Smith C.H."/>
        </authorList>
    </citation>
    <scope>NUCLEOTIDE SEQUENCE</scope>
    <source>
        <strain evidence="4">CHS0354</strain>
        <tissue evidence="4">Mantle</tissue>
    </source>
</reference>
<keyword evidence="1" id="KW-0802">TPR repeat</keyword>
<dbReference type="PANTHER" id="PTHR16253">
    <property type="entry name" value="TETRATRICOPEPTIDE REPEAT PROTEIN 22"/>
    <property type="match status" value="1"/>
</dbReference>
<dbReference type="GO" id="GO:0007165">
    <property type="term" value="P:signal transduction"/>
    <property type="evidence" value="ECO:0007669"/>
    <property type="project" value="InterPro"/>
</dbReference>
<evidence type="ECO:0000259" key="3">
    <source>
        <dbReference type="PROSITE" id="PS50104"/>
    </source>
</evidence>
<evidence type="ECO:0000313" key="4">
    <source>
        <dbReference type="EMBL" id="KAK3612571.1"/>
    </source>
</evidence>
<dbReference type="SUPFAM" id="SSF52200">
    <property type="entry name" value="Toll/Interleukin receptor TIR domain"/>
    <property type="match status" value="1"/>
</dbReference>
<keyword evidence="5" id="KW-1185">Reference proteome</keyword>
<evidence type="ECO:0000313" key="5">
    <source>
        <dbReference type="Proteomes" id="UP001195483"/>
    </source>
</evidence>
<accession>A0AAE0WFR1</accession>
<dbReference type="Pfam" id="PF01582">
    <property type="entry name" value="TIR"/>
    <property type="match status" value="1"/>
</dbReference>
<dbReference type="EMBL" id="JAEAOA010001453">
    <property type="protein sequence ID" value="KAK3612571.1"/>
    <property type="molecule type" value="Genomic_DNA"/>
</dbReference>
<dbReference type="InterPro" id="IPR011990">
    <property type="entry name" value="TPR-like_helical_dom_sf"/>
</dbReference>
<gene>
    <name evidence="4" type="ORF">CHS0354_024559</name>
</gene>
<comment type="caution">
    <text evidence="4">The sequence shown here is derived from an EMBL/GenBank/DDBJ whole genome shotgun (WGS) entry which is preliminary data.</text>
</comment>
<evidence type="ECO:0000256" key="2">
    <source>
        <dbReference type="SAM" id="MobiDB-lite"/>
    </source>
</evidence>
<proteinExistence type="predicted"/>
<dbReference type="InterPro" id="IPR035897">
    <property type="entry name" value="Toll_tir_struct_dom_sf"/>
</dbReference>
<dbReference type="AlphaFoldDB" id="A0AAE0WFR1"/>
<dbReference type="PROSITE" id="PS50104">
    <property type="entry name" value="TIR"/>
    <property type="match status" value="1"/>
</dbReference>
<dbReference type="InterPro" id="IPR042342">
    <property type="entry name" value="TTC22"/>
</dbReference>
<dbReference type="SMART" id="SM00255">
    <property type="entry name" value="TIR"/>
    <property type="match status" value="1"/>
</dbReference>
<protein>
    <recommendedName>
        <fullName evidence="3">TIR domain-containing protein</fullName>
    </recommendedName>
</protein>
<dbReference type="SMART" id="SM00028">
    <property type="entry name" value="TPR"/>
    <property type="match status" value="3"/>
</dbReference>
<sequence>MTRELSSNEYVRPGHLDLHLNAALVHGQYQISRNIAIMDKILRDFRCNSCRSKEDLSYRCSTCKYVVTCCAILNLKGAFLYYQKQYLEACDQFNKVLEIDIDNQNALCNLHHVYKKLGDWEKADIYYKRFCRCSDDSKKKATYLGEQGFAILFDCHTKVNEHKRYGRAVKIFEECLQISKDLLRKTEDSDLELAELQWKLWYAQSLQRMINNCSNSSDEFNDCYTKGTKTLKDVTGAKIAERHSHITSIAYTYLGIFQSKKKTDGLVKLTEGLELNNPNQCFIRALGIQRNTEALIRYAIHLKYDNVCKAIEHIREALEIDKSEDGNWFAWSVSSDLHVCHVEKYKSGKDRELLDVAIQHGVIASSKNQTASLFVTLGKAYHYKARDTDNEKEKHELYLKALENFLHALQHLDGQKYELVHVAHGNCLLDMGQYRPALESFKRAVELGLDAENNISSNYVSMMKCYMMMLAVEKDIKEKESLLQTILYWLHVGDRNENLVKQSDPEKDNLSISDKNKSHQRDVFSKEIQNLGKNTDNKRKRPMSAISVDDFYINREREKNVDSALTDINNADIPDKRVIFSDKKRAENVDDIIIGDPVDCTYEGMNTKTFLDYQTMMMGKYPDIEKLVSVADKDDLNIHNDGKQRKECLCKNQKVEKKTCPENGEEKQSDWQTISTEALVAVIKFILQRKEEKQDKLIHLCLSSENLNAFPHNVLDILLHIVSFRKKTLIEDCLKHLNDQSYLSSSTDSQVEIGNQSTYHMDGMLRSWYVSEMSNCLGEIKCKRCQNSKCWKDDCGHGLNPVALYSAIAKYCPSFAKDIAVHLMTFNVKLAKLLLEAFQRGYISCTNHDIDEQIVEQHVMACISDLHYQACWMREERGSVYHESRHVQTYKVGLHPQYHPTLSRCLSLRVDCTSLLNQLVRISTFDEDSHMKLVKRQDKYDSIYLNYCKVQKKTTLPFNISVSQRPPKRRYPKYNYDFLIINSEKDNDWVKFELLPTLEGRYDLKGCFTKRDYMPGETIFKQFEEKVKESAKVLLVLSENFKKDELCYFQMYSALMKKLCIDRGKLIPLVKVSGDDKNIHEKVIPEEIQHIVCFSVDWFDWEMLVEAIEKE</sequence>
<dbReference type="SUPFAM" id="SSF48452">
    <property type="entry name" value="TPR-like"/>
    <property type="match status" value="1"/>
</dbReference>
<feature type="repeat" description="TPR" evidence="1">
    <location>
        <begin position="418"/>
        <end position="451"/>
    </location>
</feature>
<dbReference type="Gene3D" id="1.25.40.10">
    <property type="entry name" value="Tetratricopeptide repeat domain"/>
    <property type="match status" value="2"/>
</dbReference>
<organism evidence="4 5">
    <name type="scientific">Potamilus streckersoni</name>
    <dbReference type="NCBI Taxonomy" id="2493646"/>
    <lineage>
        <taxon>Eukaryota</taxon>
        <taxon>Metazoa</taxon>
        <taxon>Spiralia</taxon>
        <taxon>Lophotrochozoa</taxon>
        <taxon>Mollusca</taxon>
        <taxon>Bivalvia</taxon>
        <taxon>Autobranchia</taxon>
        <taxon>Heteroconchia</taxon>
        <taxon>Palaeoheterodonta</taxon>
        <taxon>Unionida</taxon>
        <taxon>Unionoidea</taxon>
        <taxon>Unionidae</taxon>
        <taxon>Ambleminae</taxon>
        <taxon>Lampsilini</taxon>
        <taxon>Potamilus</taxon>
    </lineage>
</organism>
<dbReference type="Gene3D" id="3.40.50.10140">
    <property type="entry name" value="Toll/interleukin-1 receptor homology (TIR) domain"/>
    <property type="match status" value="1"/>
</dbReference>
<reference evidence="4" key="1">
    <citation type="journal article" date="2021" name="Genome Biol. Evol.">
        <title>A High-Quality Reference Genome for a Parasitic Bivalve with Doubly Uniparental Inheritance (Bivalvia: Unionida).</title>
        <authorList>
            <person name="Smith C.H."/>
        </authorList>
    </citation>
    <scope>NUCLEOTIDE SEQUENCE</scope>
    <source>
        <strain evidence="4">CHS0354</strain>
    </source>
</reference>
<dbReference type="Proteomes" id="UP001195483">
    <property type="component" value="Unassembled WGS sequence"/>
</dbReference>
<dbReference type="PROSITE" id="PS50005">
    <property type="entry name" value="TPR"/>
    <property type="match status" value="1"/>
</dbReference>
<name>A0AAE0WFR1_9BIVA</name>
<dbReference type="Pfam" id="PF13176">
    <property type="entry name" value="TPR_7"/>
    <property type="match status" value="1"/>
</dbReference>
<evidence type="ECO:0000256" key="1">
    <source>
        <dbReference type="PROSITE-ProRule" id="PRU00339"/>
    </source>
</evidence>